<dbReference type="InterPro" id="IPR022764">
    <property type="entry name" value="Peptidase_S54_rhomboid_dom"/>
</dbReference>
<evidence type="ECO:0000313" key="8">
    <source>
        <dbReference type="EMBL" id="OLF16070.1"/>
    </source>
</evidence>
<dbReference type="PANTHER" id="PTHR43731">
    <property type="entry name" value="RHOMBOID PROTEASE"/>
    <property type="match status" value="1"/>
</dbReference>
<dbReference type="Pfam" id="PF01694">
    <property type="entry name" value="Rhomboid"/>
    <property type="match status" value="1"/>
</dbReference>
<dbReference type="GO" id="GO:0004252">
    <property type="term" value="F:serine-type endopeptidase activity"/>
    <property type="evidence" value="ECO:0007669"/>
    <property type="project" value="InterPro"/>
</dbReference>
<dbReference type="EMBL" id="MSIE01000032">
    <property type="protein sequence ID" value="OLF16070.1"/>
    <property type="molecule type" value="Genomic_DNA"/>
</dbReference>
<evidence type="ECO:0000256" key="2">
    <source>
        <dbReference type="ARBA" id="ARBA00022692"/>
    </source>
</evidence>
<dbReference type="RefSeq" id="WP_075126870.1">
    <property type="nucleotide sequence ID" value="NZ_MSIE01000032.1"/>
</dbReference>
<feature type="transmembrane region" description="Helical" evidence="6">
    <location>
        <begin position="131"/>
        <end position="148"/>
    </location>
</feature>
<keyword evidence="2 6" id="KW-0812">Transmembrane</keyword>
<dbReference type="SUPFAM" id="SSF144091">
    <property type="entry name" value="Rhomboid-like"/>
    <property type="match status" value="1"/>
</dbReference>
<keyword evidence="9" id="KW-1185">Reference proteome</keyword>
<evidence type="ECO:0000256" key="5">
    <source>
        <dbReference type="SAM" id="MobiDB-lite"/>
    </source>
</evidence>
<gene>
    <name evidence="8" type="ORF">BU204_18080</name>
</gene>
<feature type="transmembrane region" description="Helical" evidence="6">
    <location>
        <begin position="157"/>
        <end position="174"/>
    </location>
</feature>
<dbReference type="Proteomes" id="UP000185596">
    <property type="component" value="Unassembled WGS sequence"/>
</dbReference>
<dbReference type="Gene3D" id="1.20.1540.10">
    <property type="entry name" value="Rhomboid-like"/>
    <property type="match status" value="1"/>
</dbReference>
<dbReference type="InterPro" id="IPR050925">
    <property type="entry name" value="Rhomboid_protease_S54"/>
</dbReference>
<feature type="region of interest" description="Disordered" evidence="5">
    <location>
        <begin position="1"/>
        <end position="21"/>
    </location>
</feature>
<dbReference type="InterPro" id="IPR035952">
    <property type="entry name" value="Rhomboid-like_sf"/>
</dbReference>
<comment type="caution">
    <text evidence="8">The sequence shown here is derived from an EMBL/GenBank/DDBJ whole genome shotgun (WGS) entry which is preliminary data.</text>
</comment>
<protein>
    <recommendedName>
        <fullName evidence="7">Peptidase S54 rhomboid domain-containing protein</fullName>
    </recommendedName>
</protein>
<feature type="transmembrane region" description="Helical" evidence="6">
    <location>
        <begin position="107"/>
        <end position="125"/>
    </location>
</feature>
<dbReference type="OrthoDB" id="465874at2"/>
<name>A0A1Q8CNY7_9PSEU</name>
<evidence type="ECO:0000256" key="6">
    <source>
        <dbReference type="SAM" id="Phobius"/>
    </source>
</evidence>
<keyword evidence="3 6" id="KW-1133">Transmembrane helix</keyword>
<feature type="transmembrane region" description="Helical" evidence="6">
    <location>
        <begin position="186"/>
        <end position="203"/>
    </location>
</feature>
<evidence type="ECO:0000256" key="4">
    <source>
        <dbReference type="ARBA" id="ARBA00023136"/>
    </source>
</evidence>
<proteinExistence type="predicted"/>
<reference evidence="8 9" key="1">
    <citation type="submission" date="2016-12" db="EMBL/GenBank/DDBJ databases">
        <title>The draft genome sequence of Actinophytocola sp. 11-183.</title>
        <authorList>
            <person name="Wang W."/>
            <person name="Yuan L."/>
        </authorList>
    </citation>
    <scope>NUCLEOTIDE SEQUENCE [LARGE SCALE GENOMIC DNA]</scope>
    <source>
        <strain evidence="8 9">11-183</strain>
    </source>
</reference>
<comment type="subcellular location">
    <subcellularLocation>
        <location evidence="1">Membrane</location>
        <topology evidence="1">Multi-pass membrane protein</topology>
    </subcellularLocation>
</comment>
<feature type="transmembrane region" description="Helical" evidence="6">
    <location>
        <begin position="30"/>
        <end position="50"/>
    </location>
</feature>
<evidence type="ECO:0000313" key="9">
    <source>
        <dbReference type="Proteomes" id="UP000185596"/>
    </source>
</evidence>
<feature type="domain" description="Peptidase S54 rhomboid" evidence="7">
    <location>
        <begin position="67"/>
        <end position="205"/>
    </location>
</feature>
<evidence type="ECO:0000259" key="7">
    <source>
        <dbReference type="Pfam" id="PF01694"/>
    </source>
</evidence>
<dbReference type="STRING" id="1912961.BU204_18080"/>
<sequence>MSIQPTGSFEPSPPAPADDDGSLASPLGRAASFMVAVLALLWLVELVNALSDRALIRVGGIRARDPGSLIDIVFSPFVHGNLEHLTGNALPLFSLGFIAAVPNIRRFLMMNAVVVVVGGLGVWLFSPANSLSVGASGLVFGYFGYLLLRGIVDRRPVDVVVSIGIALAYGYLMWHSIGFGVTNISWQGHLAGLVGGMLAAVLLRRPRTAPATAAAPPGLPPIG</sequence>
<dbReference type="AlphaFoldDB" id="A0A1Q8CNY7"/>
<evidence type="ECO:0000256" key="3">
    <source>
        <dbReference type="ARBA" id="ARBA00022989"/>
    </source>
</evidence>
<accession>A0A1Q8CNY7</accession>
<organism evidence="8 9">
    <name type="scientific">Actinophytocola xanthii</name>
    <dbReference type="NCBI Taxonomy" id="1912961"/>
    <lineage>
        <taxon>Bacteria</taxon>
        <taxon>Bacillati</taxon>
        <taxon>Actinomycetota</taxon>
        <taxon>Actinomycetes</taxon>
        <taxon>Pseudonocardiales</taxon>
        <taxon>Pseudonocardiaceae</taxon>
    </lineage>
</organism>
<dbReference type="PANTHER" id="PTHR43731:SF9">
    <property type="entry name" value="SLR1461 PROTEIN"/>
    <property type="match status" value="1"/>
</dbReference>
<evidence type="ECO:0000256" key="1">
    <source>
        <dbReference type="ARBA" id="ARBA00004141"/>
    </source>
</evidence>
<dbReference type="GO" id="GO:0016020">
    <property type="term" value="C:membrane"/>
    <property type="evidence" value="ECO:0007669"/>
    <property type="project" value="UniProtKB-SubCell"/>
</dbReference>
<keyword evidence="4 6" id="KW-0472">Membrane</keyword>